<dbReference type="EMBL" id="LVLJ01001430">
    <property type="protein sequence ID" value="OAE29717.1"/>
    <property type="molecule type" value="Genomic_DNA"/>
</dbReference>
<name>A0A176W9F7_MARPO</name>
<reference evidence="3 4" key="1">
    <citation type="submission" date="2016-03" db="EMBL/GenBank/DDBJ databases">
        <title>Mechanisms controlling the formation of the plant cell surface in tip-growing cells are functionally conserved among land plants.</title>
        <authorList>
            <person name="Honkanen S."/>
            <person name="Jones V.A."/>
            <person name="Morieri G."/>
            <person name="Champion C."/>
            <person name="Hetherington A.J."/>
            <person name="Kelly S."/>
            <person name="Saint-Marcoux D."/>
            <person name="Proust H."/>
            <person name="Prescott H."/>
            <person name="Dolan L."/>
        </authorList>
    </citation>
    <scope>NUCLEOTIDE SEQUENCE [LARGE SCALE GENOMIC DNA]</scope>
    <source>
        <strain evidence="4">cv. Tak-1 and cv. Tak-2</strain>
        <tissue evidence="3">Whole gametophyte</tissue>
    </source>
</reference>
<dbReference type="InterPro" id="IPR050817">
    <property type="entry name" value="DjlA_DnaK_co-chaperone"/>
</dbReference>
<accession>A0A176W9F7</accession>
<dbReference type="EMBL" id="AP019870">
    <property type="protein sequence ID" value="BBN10347.1"/>
    <property type="molecule type" value="Genomic_DNA"/>
</dbReference>
<dbReference type="Pfam" id="PF00226">
    <property type="entry name" value="DnaJ"/>
    <property type="match status" value="1"/>
</dbReference>
<evidence type="ECO:0000313" key="5">
    <source>
        <dbReference type="Proteomes" id="UP001162541"/>
    </source>
</evidence>
<dbReference type="AlphaFoldDB" id="A0A176W9F7"/>
<reference evidence="2" key="2">
    <citation type="journal article" date="2019" name="Curr. Biol.">
        <title>Chromatin organization in early land plants reveals an ancestral association between H3K27me3, transposons, and constitutive heterochromatin.</title>
        <authorList>
            <person name="Montgomery S.A."/>
            <person name="Tanizawa Y."/>
            <person name="Galik B."/>
            <person name="Wang N."/>
            <person name="Ito T."/>
            <person name="Mochizuki T."/>
            <person name="Akimcheva S."/>
            <person name="Bowman J."/>
            <person name="Cognat V."/>
            <person name="Drouard L."/>
            <person name="Ekker H."/>
            <person name="Houng S."/>
            <person name="Kohchi T."/>
            <person name="Lin S."/>
            <person name="Liu L.D."/>
            <person name="Nakamura Y."/>
            <person name="Valeeva L.R."/>
            <person name="Shakirov E.V."/>
            <person name="Shippen D.E."/>
            <person name="Wei W."/>
            <person name="Yagura M."/>
            <person name="Yamaoka S."/>
            <person name="Yamato K.T."/>
            <person name="Liu C."/>
            <person name="Berger F."/>
        </authorList>
    </citation>
    <scope>NUCLEOTIDE SEQUENCE [LARGE SCALE GENOMIC DNA]</scope>
    <source>
        <strain evidence="2">Tak-1</strain>
    </source>
</reference>
<dbReference type="SUPFAM" id="SSF46565">
    <property type="entry name" value="Chaperone J-domain"/>
    <property type="match status" value="1"/>
</dbReference>
<dbReference type="Proteomes" id="UP001162541">
    <property type="component" value="Chromosome 5"/>
</dbReference>
<gene>
    <name evidence="3" type="ORF">AXG93_3884s1130</name>
    <name evidence="2" type="ORF">Mp_5g02800</name>
</gene>
<evidence type="ECO:0000313" key="4">
    <source>
        <dbReference type="Proteomes" id="UP000077202"/>
    </source>
</evidence>
<sequence length="178" mass="19222">MAQIVGLNALTSKIGTPLGSSFKGESLPCPIPSRAVGFGLDCKSGGRSYSPCSSPSPPRVGTAAAFMTETELDCYHILGVSRGASKQEIKGAFRALAIQFHPDLNKGEHFTAKMAQITGAYERALNQLPPLSDDRRPCGGDEYIEGCYGVGDEHWDSWEEWMGFEGAGTYDYSNHIRP</sequence>
<keyword evidence="4" id="KW-1185">Reference proteome</keyword>
<feature type="domain" description="J" evidence="1">
    <location>
        <begin position="73"/>
        <end position="129"/>
    </location>
</feature>
<evidence type="ECO:0000313" key="2">
    <source>
        <dbReference type="EMBL" id="BBN10347.1"/>
    </source>
</evidence>
<dbReference type="Gene3D" id="1.10.287.110">
    <property type="entry name" value="DnaJ domain"/>
    <property type="match status" value="1"/>
</dbReference>
<dbReference type="InterPro" id="IPR001623">
    <property type="entry name" value="DnaJ_domain"/>
</dbReference>
<proteinExistence type="predicted"/>
<dbReference type="Proteomes" id="UP000077202">
    <property type="component" value="Unassembled WGS sequence"/>
</dbReference>
<evidence type="ECO:0000313" key="3">
    <source>
        <dbReference type="EMBL" id="OAE29717.1"/>
    </source>
</evidence>
<dbReference type="PROSITE" id="PS50076">
    <property type="entry name" value="DNAJ_2"/>
    <property type="match status" value="1"/>
</dbReference>
<dbReference type="CDD" id="cd06257">
    <property type="entry name" value="DnaJ"/>
    <property type="match status" value="1"/>
</dbReference>
<evidence type="ECO:0000259" key="1">
    <source>
        <dbReference type="PROSITE" id="PS50076"/>
    </source>
</evidence>
<organism evidence="3 4">
    <name type="scientific">Marchantia polymorpha subsp. ruderalis</name>
    <dbReference type="NCBI Taxonomy" id="1480154"/>
    <lineage>
        <taxon>Eukaryota</taxon>
        <taxon>Viridiplantae</taxon>
        <taxon>Streptophyta</taxon>
        <taxon>Embryophyta</taxon>
        <taxon>Marchantiophyta</taxon>
        <taxon>Marchantiopsida</taxon>
        <taxon>Marchantiidae</taxon>
        <taxon>Marchantiales</taxon>
        <taxon>Marchantiaceae</taxon>
        <taxon>Marchantia</taxon>
    </lineage>
</organism>
<dbReference type="InterPro" id="IPR036869">
    <property type="entry name" value="J_dom_sf"/>
</dbReference>
<dbReference type="PANTHER" id="PTHR24074">
    <property type="entry name" value="CO-CHAPERONE PROTEIN DJLA"/>
    <property type="match status" value="1"/>
</dbReference>
<dbReference type="PRINTS" id="PR00625">
    <property type="entry name" value="JDOMAIN"/>
</dbReference>
<dbReference type="SMART" id="SM00271">
    <property type="entry name" value="DnaJ"/>
    <property type="match status" value="1"/>
</dbReference>
<protein>
    <recommendedName>
        <fullName evidence="1">J domain-containing protein</fullName>
    </recommendedName>
</protein>
<reference evidence="5" key="3">
    <citation type="journal article" date="2020" name="Curr. Biol.">
        <title>Chromatin organization in early land plants reveals an ancestral association between H3K27me3, transposons, and constitutive heterochromatin.</title>
        <authorList>
            <person name="Montgomery S.A."/>
            <person name="Tanizawa Y."/>
            <person name="Galik B."/>
            <person name="Wang N."/>
            <person name="Ito T."/>
            <person name="Mochizuki T."/>
            <person name="Akimcheva S."/>
            <person name="Bowman J.L."/>
            <person name="Cognat V."/>
            <person name="Marechal-Drouard L."/>
            <person name="Ekker H."/>
            <person name="Hong S.F."/>
            <person name="Kohchi T."/>
            <person name="Lin S.S."/>
            <person name="Liu L.D."/>
            <person name="Nakamura Y."/>
            <person name="Valeeva L.R."/>
            <person name="Shakirov E.V."/>
            <person name="Shippen D.E."/>
            <person name="Wei W.L."/>
            <person name="Yagura M."/>
            <person name="Yamaoka S."/>
            <person name="Yamato K.T."/>
            <person name="Liu C."/>
            <person name="Berger F."/>
        </authorList>
    </citation>
    <scope>NUCLEOTIDE SEQUENCE [LARGE SCALE GENOMIC DNA]</scope>
    <source>
        <strain evidence="5">Tak-1</strain>
    </source>
</reference>